<comment type="caution">
    <text evidence="5">The sequence shown here is derived from an EMBL/GenBank/DDBJ whole genome shotgun (WGS) entry which is preliminary data.</text>
</comment>
<feature type="signal peptide" evidence="3">
    <location>
        <begin position="1"/>
        <end position="17"/>
    </location>
</feature>
<dbReference type="InterPro" id="IPR028081">
    <property type="entry name" value="Leu-bd"/>
</dbReference>
<comment type="similarity">
    <text evidence="1">Belongs to the leucine-binding protein family.</text>
</comment>
<sequence length="391" mass="42535">MVAGAAVAAALATQAHAQTKQYGPGVTDTEIKIGQTMPFSGPASAYSQLSRAEQAYFKSLNDKGGINGRKVVLIALDDGYSPPKSLEATRRLVESEEVAAIFGTLGTANNLASRAYLNKAKVPQLFVAGGSQAFNDPARFPWTMGWQPTLHREGVFYGREVARRSPAAKVGVLYQNDDFGKELLAGLKEGLGPDADQRIVSAQSFQATDPTVDSQIVLLKDAGADTLFLFTYAKQAAQAIRKTHEMGWRPTTYLTLGSAYIGSTFKPAGLEASKGILTGGFIKEATDPRWADDPDVKAWFQWMKEYMPGADLTDTLNIVGYAYAKTMEQVLRQCGDDLTRENILKQAANLKDVRIGVLIPGSIINTSPTDYNVVEYIKLQRFNGTSWDEVE</sequence>
<dbReference type="InterPro" id="IPR028082">
    <property type="entry name" value="Peripla_BP_I"/>
</dbReference>
<evidence type="ECO:0000259" key="4">
    <source>
        <dbReference type="Pfam" id="PF13458"/>
    </source>
</evidence>
<dbReference type="PANTHER" id="PTHR47235">
    <property type="entry name" value="BLR6548 PROTEIN"/>
    <property type="match status" value="1"/>
</dbReference>
<dbReference type="AlphaFoldDB" id="A0A916TWJ5"/>
<evidence type="ECO:0000256" key="3">
    <source>
        <dbReference type="SAM" id="SignalP"/>
    </source>
</evidence>
<dbReference type="CDD" id="cd06343">
    <property type="entry name" value="PBP1_ABC_ligand_binding-like"/>
    <property type="match status" value="1"/>
</dbReference>
<dbReference type="PANTHER" id="PTHR47235:SF1">
    <property type="entry name" value="BLR6548 PROTEIN"/>
    <property type="match status" value="1"/>
</dbReference>
<name>A0A916TWJ5_9HYPH</name>
<accession>A0A916TWJ5</accession>
<evidence type="ECO:0000313" key="6">
    <source>
        <dbReference type="Proteomes" id="UP000637002"/>
    </source>
</evidence>
<keyword evidence="6" id="KW-1185">Reference proteome</keyword>
<dbReference type="SUPFAM" id="SSF53822">
    <property type="entry name" value="Periplasmic binding protein-like I"/>
    <property type="match status" value="1"/>
</dbReference>
<reference evidence="5" key="1">
    <citation type="journal article" date="2014" name="Int. J. Syst. Evol. Microbiol.">
        <title>Complete genome sequence of Corynebacterium casei LMG S-19264T (=DSM 44701T), isolated from a smear-ripened cheese.</title>
        <authorList>
            <consortium name="US DOE Joint Genome Institute (JGI-PGF)"/>
            <person name="Walter F."/>
            <person name="Albersmeier A."/>
            <person name="Kalinowski J."/>
            <person name="Ruckert C."/>
        </authorList>
    </citation>
    <scope>NUCLEOTIDE SEQUENCE</scope>
    <source>
        <strain evidence="5">CGMCC 1.12919</strain>
    </source>
</reference>
<reference evidence="5" key="2">
    <citation type="submission" date="2020-09" db="EMBL/GenBank/DDBJ databases">
        <authorList>
            <person name="Sun Q."/>
            <person name="Zhou Y."/>
        </authorList>
    </citation>
    <scope>NUCLEOTIDE SEQUENCE</scope>
    <source>
        <strain evidence="5">CGMCC 1.12919</strain>
    </source>
</reference>
<keyword evidence="2 3" id="KW-0732">Signal</keyword>
<dbReference type="Gene3D" id="3.40.50.2300">
    <property type="match status" value="2"/>
</dbReference>
<protein>
    <submittedName>
        <fullName evidence="5">Branched-chain amino acid ABC transporter substrate-binding protein</fullName>
    </submittedName>
</protein>
<feature type="chain" id="PRO_5037241624" evidence="3">
    <location>
        <begin position="18"/>
        <end position="391"/>
    </location>
</feature>
<organism evidence="5 6">
    <name type="scientific">Chelatococcus reniformis</name>
    <dbReference type="NCBI Taxonomy" id="1494448"/>
    <lineage>
        <taxon>Bacteria</taxon>
        <taxon>Pseudomonadati</taxon>
        <taxon>Pseudomonadota</taxon>
        <taxon>Alphaproteobacteria</taxon>
        <taxon>Hyphomicrobiales</taxon>
        <taxon>Chelatococcaceae</taxon>
        <taxon>Chelatococcus</taxon>
    </lineage>
</organism>
<dbReference type="EMBL" id="BMGG01000001">
    <property type="protein sequence ID" value="GGC47179.1"/>
    <property type="molecule type" value="Genomic_DNA"/>
</dbReference>
<proteinExistence type="inferred from homology"/>
<evidence type="ECO:0000313" key="5">
    <source>
        <dbReference type="EMBL" id="GGC47179.1"/>
    </source>
</evidence>
<feature type="domain" description="Leucine-binding protein" evidence="4">
    <location>
        <begin position="30"/>
        <end position="354"/>
    </location>
</feature>
<gene>
    <name evidence="5" type="ORF">GCM10010994_02900</name>
</gene>
<dbReference type="Proteomes" id="UP000637002">
    <property type="component" value="Unassembled WGS sequence"/>
</dbReference>
<evidence type="ECO:0000256" key="1">
    <source>
        <dbReference type="ARBA" id="ARBA00010062"/>
    </source>
</evidence>
<dbReference type="Pfam" id="PF13458">
    <property type="entry name" value="Peripla_BP_6"/>
    <property type="match status" value="1"/>
</dbReference>
<evidence type="ECO:0000256" key="2">
    <source>
        <dbReference type="ARBA" id="ARBA00022729"/>
    </source>
</evidence>